<dbReference type="Gene3D" id="3.30.1780.10">
    <property type="entry name" value="ornithine cyclodeaminase, domain 1"/>
    <property type="match status" value="1"/>
</dbReference>
<dbReference type="OrthoDB" id="41492at2759"/>
<dbReference type="InterPro" id="IPR003462">
    <property type="entry name" value="ODC_Mu_crystall"/>
</dbReference>
<protein>
    <recommendedName>
        <fullName evidence="3">NAD(P)-binding protein</fullName>
    </recommendedName>
</protein>
<gene>
    <name evidence="2" type="ORF">JR316_010861</name>
</gene>
<dbReference type="GO" id="GO:0005737">
    <property type="term" value="C:cytoplasm"/>
    <property type="evidence" value="ECO:0007669"/>
    <property type="project" value="TreeGrafter"/>
</dbReference>
<proteinExistence type="inferred from homology"/>
<dbReference type="EMBL" id="JAFIQS010000012">
    <property type="protein sequence ID" value="KAG5164355.1"/>
    <property type="molecule type" value="Genomic_DNA"/>
</dbReference>
<dbReference type="AlphaFoldDB" id="A0A8H7XRG8"/>
<evidence type="ECO:0000313" key="2">
    <source>
        <dbReference type="EMBL" id="KAG5164355.1"/>
    </source>
</evidence>
<reference evidence="2" key="1">
    <citation type="submission" date="2021-02" db="EMBL/GenBank/DDBJ databases">
        <title>Psilocybe cubensis genome.</title>
        <authorList>
            <person name="Mckernan K.J."/>
            <person name="Crawford S."/>
            <person name="Trippe A."/>
            <person name="Kane L.T."/>
            <person name="Mclaughlin S."/>
        </authorList>
    </citation>
    <scope>NUCLEOTIDE SEQUENCE [LARGE SCALE GENOMIC DNA]</scope>
    <source>
        <strain evidence="2">MGC-MH-2018</strain>
    </source>
</reference>
<dbReference type="InterPro" id="IPR023401">
    <property type="entry name" value="ODC_N"/>
</dbReference>
<comment type="caution">
    <text evidence="2">The sequence shown here is derived from an EMBL/GenBank/DDBJ whole genome shotgun (WGS) entry which is preliminary data.</text>
</comment>
<evidence type="ECO:0000256" key="1">
    <source>
        <dbReference type="ARBA" id="ARBA00008903"/>
    </source>
</evidence>
<dbReference type="Pfam" id="PF02423">
    <property type="entry name" value="OCD_Mu_crystall"/>
    <property type="match status" value="1"/>
</dbReference>
<dbReference type="SUPFAM" id="SSF51735">
    <property type="entry name" value="NAD(P)-binding Rossmann-fold domains"/>
    <property type="match status" value="1"/>
</dbReference>
<dbReference type="PANTHER" id="PTHR13812">
    <property type="entry name" value="KETIMINE REDUCTASE MU-CRYSTALLIN"/>
    <property type="match status" value="1"/>
</dbReference>
<dbReference type="PANTHER" id="PTHR13812:SF19">
    <property type="entry name" value="KETIMINE REDUCTASE MU-CRYSTALLIN"/>
    <property type="match status" value="1"/>
</dbReference>
<name>A0A8H7XRG8_PSICU</name>
<organism evidence="2">
    <name type="scientific">Psilocybe cubensis</name>
    <name type="common">Psychedelic mushroom</name>
    <name type="synonym">Stropharia cubensis</name>
    <dbReference type="NCBI Taxonomy" id="181762"/>
    <lineage>
        <taxon>Eukaryota</taxon>
        <taxon>Fungi</taxon>
        <taxon>Dikarya</taxon>
        <taxon>Basidiomycota</taxon>
        <taxon>Agaricomycotina</taxon>
        <taxon>Agaricomycetes</taxon>
        <taxon>Agaricomycetidae</taxon>
        <taxon>Agaricales</taxon>
        <taxon>Agaricineae</taxon>
        <taxon>Strophariaceae</taxon>
        <taxon>Psilocybe</taxon>
    </lineage>
</organism>
<sequence>MSLLVLSATDVDEIAATFTLDELQYLMAQVFARLSSSSAGLQGLDSGISMPPRISLQTDSHTTLFMPAHIGPLPFAEKASGSSGSSGDQLVKTAIKVVSVPTKDSSKGLPSTTLMLDENTGSVKAVINSRKLTALRNAASSLLSTNLAGPAEPRSIVVFGAGQQIDAHLDLHLRYFASITTCTIINRTLNDRAISLRVKMASRFPHLQINLISSTSHTDDSTQNRNLLEHAVKSADIIICATSSTDPLFPSSWVKNGCHIILIGSYKPTMREIDKALVLRSIPSQIRDKYISKPFPILLVDSREACSHEAGELIDAQVTPSQMTEIGDIIPKNSNNTLSRDSYLDLQPRSSDIEDGYEGPVSIFKSVGIGLQDVVIASAIFEKTHRLGRKFGTLVQNYDI</sequence>
<evidence type="ECO:0008006" key="3">
    <source>
        <dbReference type="Google" id="ProtNLM"/>
    </source>
</evidence>
<dbReference type="Gene3D" id="3.40.50.720">
    <property type="entry name" value="NAD(P)-binding Rossmann-like Domain"/>
    <property type="match status" value="1"/>
</dbReference>
<dbReference type="InterPro" id="IPR036291">
    <property type="entry name" value="NAD(P)-bd_dom_sf"/>
</dbReference>
<comment type="similarity">
    <text evidence="1">Belongs to the ornithine cyclodeaminase/mu-crystallin family.</text>
</comment>
<accession>A0A8H7XRG8</accession>